<keyword evidence="3" id="KW-1185">Reference proteome</keyword>
<feature type="region of interest" description="Disordered" evidence="1">
    <location>
        <begin position="297"/>
        <end position="322"/>
    </location>
</feature>
<feature type="compositionally biased region" description="Polar residues" evidence="1">
    <location>
        <begin position="298"/>
        <end position="309"/>
    </location>
</feature>
<comment type="caution">
    <text evidence="2">The sequence shown here is derived from an EMBL/GenBank/DDBJ whole genome shotgun (WGS) entry which is preliminary data.</text>
</comment>
<protein>
    <submittedName>
        <fullName evidence="2">Uncharacterized protein</fullName>
    </submittedName>
</protein>
<sequence length="322" mass="37215">MDKNRRSYGQEVSIRRSYNRKPPLDTWKPTVPAWEKKFCKAVGSLNWNAFLDMKQYVCLYENILKWNDSAGEEAFHSAKNRFWAELNGIPCAVDIPDPDLYIDEIDWECQIDEELLLDLDRRSVANSDEKSDTVIIFGDSLIPNLPFITGWGTGWGDEEDVPKDHGNEQECWYEKTTGTEKENDAGDYPNNTWHLNKGDGWGSGWNNSQQMIGEADFYSKKNRFCGSDGFWRRRDTSEATGTRTGMPRYNVSRFHGEGRNPNASSRNWKGRNWENYAPEQNKIGRIHHKGRCNMNVCRPNTRQVSNNNALGRHGTKRNQFAE</sequence>
<dbReference type="PANTHER" id="PTHR34567:SF7">
    <property type="entry name" value="PENTATRICOPEPTIDE REPEAT-CONTAINING-LIKE PROTEIN"/>
    <property type="match status" value="1"/>
</dbReference>
<proteinExistence type="predicted"/>
<organism evidence="2 3">
    <name type="scientific">Lithospermum erythrorhizon</name>
    <name type="common">Purple gromwell</name>
    <name type="synonym">Lithospermum officinale var. erythrorhizon</name>
    <dbReference type="NCBI Taxonomy" id="34254"/>
    <lineage>
        <taxon>Eukaryota</taxon>
        <taxon>Viridiplantae</taxon>
        <taxon>Streptophyta</taxon>
        <taxon>Embryophyta</taxon>
        <taxon>Tracheophyta</taxon>
        <taxon>Spermatophyta</taxon>
        <taxon>Magnoliopsida</taxon>
        <taxon>eudicotyledons</taxon>
        <taxon>Gunneridae</taxon>
        <taxon>Pentapetalae</taxon>
        <taxon>asterids</taxon>
        <taxon>lamiids</taxon>
        <taxon>Boraginales</taxon>
        <taxon>Boraginaceae</taxon>
        <taxon>Boraginoideae</taxon>
        <taxon>Lithospermeae</taxon>
        <taxon>Lithospermum</taxon>
    </lineage>
</organism>
<name>A0AAV3RFL7_LITER</name>
<gene>
    <name evidence="2" type="ORF">LIER_28407</name>
</gene>
<dbReference type="EMBL" id="BAABME010009446">
    <property type="protein sequence ID" value="GAA0175177.1"/>
    <property type="molecule type" value="Genomic_DNA"/>
</dbReference>
<evidence type="ECO:0000313" key="3">
    <source>
        <dbReference type="Proteomes" id="UP001454036"/>
    </source>
</evidence>
<accession>A0AAV3RFL7</accession>
<reference evidence="2 3" key="1">
    <citation type="submission" date="2024-01" db="EMBL/GenBank/DDBJ databases">
        <title>The complete chloroplast genome sequence of Lithospermum erythrorhizon: insights into the phylogenetic relationship among Boraginaceae species and the maternal lineages of purple gromwells.</title>
        <authorList>
            <person name="Okada T."/>
            <person name="Watanabe K."/>
        </authorList>
    </citation>
    <scope>NUCLEOTIDE SEQUENCE [LARGE SCALE GENOMIC DNA]</scope>
</reference>
<dbReference type="PANTHER" id="PTHR34567">
    <property type="entry name" value="FK506-BINDING-LIKE PROTEIN"/>
    <property type="match status" value="1"/>
</dbReference>
<feature type="region of interest" description="Disordered" evidence="1">
    <location>
        <begin position="238"/>
        <end position="266"/>
    </location>
</feature>
<dbReference type="AlphaFoldDB" id="A0AAV3RFL7"/>
<evidence type="ECO:0000313" key="2">
    <source>
        <dbReference type="EMBL" id="GAA0175177.1"/>
    </source>
</evidence>
<evidence type="ECO:0000256" key="1">
    <source>
        <dbReference type="SAM" id="MobiDB-lite"/>
    </source>
</evidence>
<dbReference type="Proteomes" id="UP001454036">
    <property type="component" value="Unassembled WGS sequence"/>
</dbReference>